<reference evidence="1 2" key="1">
    <citation type="journal article" date="2021" name="Genome Biol.">
        <title>AFLAP: assembly-free linkage analysis pipeline using k-mers from genome sequencing data.</title>
        <authorList>
            <person name="Fletcher K."/>
            <person name="Zhang L."/>
            <person name="Gil J."/>
            <person name="Han R."/>
            <person name="Cavanaugh K."/>
            <person name="Michelmore R."/>
        </authorList>
    </citation>
    <scope>NUCLEOTIDE SEQUENCE [LARGE SCALE GENOMIC DNA]</scope>
    <source>
        <strain evidence="1 2">SF5</strain>
    </source>
</reference>
<evidence type="ECO:0000313" key="1">
    <source>
        <dbReference type="EMBL" id="TDH70722.1"/>
    </source>
</evidence>
<dbReference type="GeneID" id="94348001"/>
<accession>A0A976FPR9</accession>
<sequence length="80" mass="9358">MAISRRKILPTAHNPTDRRWVLRQASFPDPLLQTSTILKHEKRLHSKHAQGFFFLEHGSCLSKIRLFCCRKCTEKAWAVL</sequence>
<dbReference type="EMBL" id="SHOA02000001">
    <property type="protein sequence ID" value="TDH70722.1"/>
    <property type="molecule type" value="Genomic_DNA"/>
</dbReference>
<organism evidence="1 2">
    <name type="scientific">Bremia lactucae</name>
    <name type="common">Lettuce downy mildew</name>
    <dbReference type="NCBI Taxonomy" id="4779"/>
    <lineage>
        <taxon>Eukaryota</taxon>
        <taxon>Sar</taxon>
        <taxon>Stramenopiles</taxon>
        <taxon>Oomycota</taxon>
        <taxon>Peronosporomycetes</taxon>
        <taxon>Peronosporales</taxon>
        <taxon>Peronosporaceae</taxon>
        <taxon>Bremia</taxon>
    </lineage>
</organism>
<dbReference type="RefSeq" id="XP_067820221.1">
    <property type="nucleotide sequence ID" value="XM_067962330.1"/>
</dbReference>
<keyword evidence="2" id="KW-1185">Reference proteome</keyword>
<name>A0A976FPR9_BRELC</name>
<gene>
    <name evidence="1" type="ORF">CCR75_004243</name>
</gene>
<dbReference type="AlphaFoldDB" id="A0A976FPR9"/>
<comment type="caution">
    <text evidence="1">The sequence shown here is derived from an EMBL/GenBank/DDBJ whole genome shotgun (WGS) entry which is preliminary data.</text>
</comment>
<dbReference type="Proteomes" id="UP000294530">
    <property type="component" value="Unassembled WGS sequence"/>
</dbReference>
<evidence type="ECO:0000313" key="2">
    <source>
        <dbReference type="Proteomes" id="UP000294530"/>
    </source>
</evidence>
<proteinExistence type="predicted"/>
<protein>
    <submittedName>
        <fullName evidence="1">Uncharacterized protein</fullName>
    </submittedName>
</protein>
<dbReference type="KEGG" id="blac:94348001"/>